<organism evidence="3 4">
    <name type="scientific">Fictibacillus enclensis</name>
    <dbReference type="NCBI Taxonomy" id="1017270"/>
    <lineage>
        <taxon>Bacteria</taxon>
        <taxon>Bacillati</taxon>
        <taxon>Bacillota</taxon>
        <taxon>Bacilli</taxon>
        <taxon>Bacillales</taxon>
        <taxon>Fictibacillaceae</taxon>
        <taxon>Fictibacillus</taxon>
    </lineage>
</organism>
<dbReference type="PANTHER" id="PTHR30461:SF26">
    <property type="entry name" value="RESOLVASE HOMOLOG YNEB"/>
    <property type="match status" value="1"/>
</dbReference>
<dbReference type="InterPro" id="IPR050639">
    <property type="entry name" value="SSR_resolvase"/>
</dbReference>
<name>A0A0V8JEB5_9BACL</name>
<accession>A0A0V8JEB5</accession>
<comment type="similarity">
    <text evidence="1">Belongs to the site-specific recombinase resolvase family.</text>
</comment>
<keyword evidence="4" id="KW-1185">Reference proteome</keyword>
<dbReference type="SUPFAM" id="SSF53041">
    <property type="entry name" value="Resolvase-like"/>
    <property type="match status" value="1"/>
</dbReference>
<evidence type="ECO:0000259" key="2">
    <source>
        <dbReference type="PROSITE" id="PS51736"/>
    </source>
</evidence>
<evidence type="ECO:0000256" key="1">
    <source>
        <dbReference type="ARBA" id="ARBA00009913"/>
    </source>
</evidence>
<dbReference type="Gene3D" id="3.40.50.1390">
    <property type="entry name" value="Resolvase, N-terminal catalytic domain"/>
    <property type="match status" value="1"/>
</dbReference>
<dbReference type="CDD" id="cd00338">
    <property type="entry name" value="Ser_Recombinase"/>
    <property type="match status" value="1"/>
</dbReference>
<dbReference type="OrthoDB" id="2731197at2"/>
<dbReference type="AlphaFoldDB" id="A0A0V8JEB5"/>
<protein>
    <submittedName>
        <fullName evidence="3">Resolvase</fullName>
    </submittedName>
</protein>
<dbReference type="RefSeq" id="WP_061969758.1">
    <property type="nucleotide sequence ID" value="NZ_FMAV01000001.1"/>
</dbReference>
<dbReference type="EMBL" id="LNQN01000001">
    <property type="protein sequence ID" value="KSU85208.1"/>
    <property type="molecule type" value="Genomic_DNA"/>
</dbReference>
<dbReference type="InterPro" id="IPR036162">
    <property type="entry name" value="Resolvase-like_N_sf"/>
</dbReference>
<comment type="caution">
    <text evidence="3">The sequence shown here is derived from an EMBL/GenBank/DDBJ whole genome shotgun (WGS) entry which is preliminary data.</text>
</comment>
<dbReference type="GO" id="GO:0000150">
    <property type="term" value="F:DNA strand exchange activity"/>
    <property type="evidence" value="ECO:0007669"/>
    <property type="project" value="InterPro"/>
</dbReference>
<dbReference type="Pfam" id="PF00239">
    <property type="entry name" value="Resolvase"/>
    <property type="match status" value="1"/>
</dbReference>
<reference evidence="3 4" key="1">
    <citation type="journal article" date="2014" name="Antonie Van Leeuwenhoek">
        <title>Fictibacillus enclensis sp. nov., isolated from marine sediment.</title>
        <authorList>
            <person name="Dastager S.G."/>
            <person name="Mawlankar R."/>
            <person name="Srinivasan K."/>
            <person name="Tang S.K."/>
            <person name="Lee J.C."/>
            <person name="Ramana V.V."/>
            <person name="Shouche Y.S."/>
        </authorList>
    </citation>
    <scope>NUCLEOTIDE SEQUENCE [LARGE SCALE GENOMIC DNA]</scope>
    <source>
        <strain evidence="3 4">NIO-1003</strain>
    </source>
</reference>
<sequence length="218" mass="25112">MNAIIYCRVSTEKEEQAASLSRQEEELTRLAKEHDFTIVSVIKERESGYSLEREGLLRIIEMAQSGEFEVLLVSDDTRLGRGNAKIVLLHELLKREIKVYTFSSQGEYHLSEAESMVLEIVAVVEEYQRKLHNLKIKRGMKKAVQKGYKPQKNLKNIHNGGRERKELPIEEIIRLRRMDLTFAEIAGTLRGFGYEASKATVHRRYKEYIESAVTGNPT</sequence>
<evidence type="ECO:0000313" key="4">
    <source>
        <dbReference type="Proteomes" id="UP000054099"/>
    </source>
</evidence>
<evidence type="ECO:0000313" key="3">
    <source>
        <dbReference type="EMBL" id="KSU85208.1"/>
    </source>
</evidence>
<dbReference type="PANTHER" id="PTHR30461">
    <property type="entry name" value="DNA-INVERTASE FROM LAMBDOID PROPHAGE"/>
    <property type="match status" value="1"/>
</dbReference>
<dbReference type="Proteomes" id="UP000054099">
    <property type="component" value="Unassembled WGS sequence"/>
</dbReference>
<dbReference type="SMART" id="SM00857">
    <property type="entry name" value="Resolvase"/>
    <property type="match status" value="1"/>
</dbReference>
<feature type="domain" description="Resolvase/invertase-type recombinase catalytic" evidence="2">
    <location>
        <begin position="2"/>
        <end position="147"/>
    </location>
</feature>
<dbReference type="InterPro" id="IPR006119">
    <property type="entry name" value="Resolv_N"/>
</dbReference>
<proteinExistence type="inferred from homology"/>
<dbReference type="GO" id="GO:0003677">
    <property type="term" value="F:DNA binding"/>
    <property type="evidence" value="ECO:0007669"/>
    <property type="project" value="InterPro"/>
</dbReference>
<dbReference type="PROSITE" id="PS51736">
    <property type="entry name" value="RECOMBINASES_3"/>
    <property type="match status" value="1"/>
</dbReference>
<gene>
    <name evidence="3" type="ORF">AS030_06755</name>
</gene>